<keyword evidence="4" id="KW-1185">Reference proteome</keyword>
<dbReference type="HOGENOM" id="CLU_051317_0_1_0"/>
<dbReference type="InterPro" id="IPR012347">
    <property type="entry name" value="Ferritin-like"/>
</dbReference>
<reference evidence="3 4" key="2">
    <citation type="journal article" date="2012" name="Stand. Genomic Sci.">
        <title>Complete genome sequence of the thermophilic sulfate-reducing ocean bacterium Thermodesulfatator indicus type strain (CIR29812(T)).</title>
        <authorList>
            <person name="Anderson I."/>
            <person name="Saunders E."/>
            <person name="Lapidus A."/>
            <person name="Nolan M."/>
            <person name="Lucas S."/>
            <person name="Tice H."/>
            <person name="Del Rio T.G."/>
            <person name="Cheng J.F."/>
            <person name="Han C."/>
            <person name="Tapia R."/>
            <person name="Goodwin L.A."/>
            <person name="Pitluck S."/>
            <person name="Liolios K."/>
            <person name="Mavromatis K."/>
            <person name="Pagani I."/>
            <person name="Ivanova N."/>
            <person name="Mikhailova N."/>
            <person name="Pati A."/>
            <person name="Chen A."/>
            <person name="Palaniappan K."/>
            <person name="Land M."/>
            <person name="Hauser L."/>
            <person name="Jeffries C.D."/>
            <person name="Chang Y.J."/>
            <person name="Brambilla E.M."/>
            <person name="Rohde M."/>
            <person name="Spring S."/>
            <person name="Goker M."/>
            <person name="Detter J.C."/>
            <person name="Woyke T."/>
            <person name="Bristow J."/>
            <person name="Eisen J.A."/>
            <person name="Markowitz V."/>
            <person name="Hugenholtz P."/>
            <person name="Kyrpides N.C."/>
            <person name="Klenk H.P."/>
        </authorList>
    </citation>
    <scope>NUCLEOTIDE SEQUENCE [LARGE SCALE GENOMIC DNA]</scope>
    <source>
        <strain evidence="4">DSM 15286 / JCM 11887 / CIR29812</strain>
    </source>
</reference>
<name>F8AC04_THEID</name>
<dbReference type="Proteomes" id="UP000006793">
    <property type="component" value="Chromosome"/>
</dbReference>
<feature type="signal peptide" evidence="1">
    <location>
        <begin position="1"/>
        <end position="19"/>
    </location>
</feature>
<dbReference type="PaxDb" id="667014-Thein_1847"/>
<dbReference type="CDD" id="cd01048">
    <property type="entry name" value="Ferritin_like_AB2"/>
    <property type="match status" value="1"/>
</dbReference>
<dbReference type="InterPro" id="IPR019243">
    <property type="entry name" value="DUF2202"/>
</dbReference>
<dbReference type="InterPro" id="IPR009078">
    <property type="entry name" value="Ferritin-like_SF"/>
</dbReference>
<evidence type="ECO:0000313" key="3">
    <source>
        <dbReference type="EMBL" id="AEH45702.1"/>
    </source>
</evidence>
<dbReference type="AlphaFoldDB" id="F8AC04"/>
<dbReference type="PATRIC" id="fig|667014.3.peg.1899"/>
<dbReference type="eggNOG" id="COG4902">
    <property type="taxonomic scope" value="Bacteria"/>
</dbReference>
<dbReference type="OrthoDB" id="9801086at2"/>
<dbReference type="EMBL" id="CP002683">
    <property type="protein sequence ID" value="AEH45702.1"/>
    <property type="molecule type" value="Genomic_DNA"/>
</dbReference>
<feature type="domain" description="DUF2202" evidence="2">
    <location>
        <begin position="50"/>
        <end position="210"/>
    </location>
</feature>
<organism evidence="3 4">
    <name type="scientific">Thermodesulfatator indicus (strain DSM 15286 / JCM 11887 / CIR29812)</name>
    <dbReference type="NCBI Taxonomy" id="667014"/>
    <lineage>
        <taxon>Bacteria</taxon>
        <taxon>Pseudomonadati</taxon>
        <taxon>Thermodesulfobacteriota</taxon>
        <taxon>Thermodesulfobacteria</taxon>
        <taxon>Thermodesulfobacteriales</taxon>
        <taxon>Thermodesulfatatoraceae</taxon>
        <taxon>Thermodesulfatator</taxon>
    </lineage>
</organism>
<proteinExistence type="predicted"/>
<feature type="chain" id="PRO_5003367669" description="DUF2202 domain-containing protein" evidence="1">
    <location>
        <begin position="20"/>
        <end position="229"/>
    </location>
</feature>
<evidence type="ECO:0000313" key="4">
    <source>
        <dbReference type="Proteomes" id="UP000006793"/>
    </source>
</evidence>
<accession>F8AC04</accession>
<gene>
    <name evidence="3" type="ordered locus">Thein_1847</name>
</gene>
<dbReference type="RefSeq" id="WP_013908441.1">
    <property type="nucleotide sequence ID" value="NC_015681.1"/>
</dbReference>
<protein>
    <recommendedName>
        <fullName evidence="2">DUF2202 domain-containing protein</fullName>
    </recommendedName>
</protein>
<keyword evidence="1" id="KW-0732">Signal</keyword>
<dbReference type="KEGG" id="tid:Thein_1847"/>
<dbReference type="Pfam" id="PF09968">
    <property type="entry name" value="DUF2202"/>
    <property type="match status" value="1"/>
</dbReference>
<reference evidence="4" key="1">
    <citation type="submission" date="2011-04" db="EMBL/GenBank/DDBJ databases">
        <title>The complete genome of Thermodesulfatator indicus DSM 15286.</title>
        <authorList>
            <person name="Lucas S."/>
            <person name="Copeland A."/>
            <person name="Lapidus A."/>
            <person name="Bruce D."/>
            <person name="Goodwin L."/>
            <person name="Pitluck S."/>
            <person name="Peters L."/>
            <person name="Kyrpides N."/>
            <person name="Mavromatis K."/>
            <person name="Pagani I."/>
            <person name="Ivanova N."/>
            <person name="Saunders L."/>
            <person name="Detter J.C."/>
            <person name="Tapia R."/>
            <person name="Han C."/>
            <person name="Land M."/>
            <person name="Hauser L."/>
            <person name="Markowitz V."/>
            <person name="Cheng J.-F."/>
            <person name="Hugenholtz P."/>
            <person name="Woyke T."/>
            <person name="Wu D."/>
            <person name="Spring S."/>
            <person name="Schroeder M."/>
            <person name="Brambilla E."/>
            <person name="Klenk H.-P."/>
            <person name="Eisen J.A."/>
        </authorList>
    </citation>
    <scope>NUCLEOTIDE SEQUENCE [LARGE SCALE GENOMIC DNA]</scope>
    <source>
        <strain evidence="4">DSM 15286 / JCM 11887 / CIR29812</strain>
    </source>
</reference>
<dbReference type="Gene3D" id="1.20.1260.10">
    <property type="match status" value="1"/>
</dbReference>
<sequence length="229" mass="26433">MKRLLIAFLVFFVAGSVWAFPPGAFKENNFPIQCITLVKKLPKQPLSPAEKEGLFKMIEEEKLAHDVYYALFQRWQLRVFNNIARSEQRHIDMVKTLIEKYGLKNPVEGLDVGQFKSKEMQKLYMELVRRGMSSLGEAVKVGALIEEMDIYDLQQELKKADNEDIRIVYQNLMKGSRNHLRTFGSWLEKMGVPYTPQYLSKEEFAKIVSSPKEIGPVDAQGKPMKINTK</sequence>
<dbReference type="STRING" id="667014.Thein_1847"/>
<dbReference type="SUPFAM" id="SSF47240">
    <property type="entry name" value="Ferritin-like"/>
    <property type="match status" value="1"/>
</dbReference>
<dbReference type="InParanoid" id="F8AC04"/>
<evidence type="ECO:0000256" key="1">
    <source>
        <dbReference type="SAM" id="SignalP"/>
    </source>
</evidence>
<evidence type="ECO:0000259" key="2">
    <source>
        <dbReference type="Pfam" id="PF09968"/>
    </source>
</evidence>